<name>A0A3P1T7U3_9ACTN</name>
<feature type="transmembrane region" description="Helical" evidence="1">
    <location>
        <begin position="80"/>
        <end position="108"/>
    </location>
</feature>
<keyword evidence="1" id="KW-0812">Transmembrane</keyword>
<reference evidence="2 3" key="1">
    <citation type="submission" date="2018-11" db="EMBL/GenBank/DDBJ databases">
        <title>Genomes From Bacteria Associated with the Canine Oral Cavity: a Test Case for Automated Genome-Based Taxonomic Assignment.</title>
        <authorList>
            <person name="Coil D.A."/>
            <person name="Jospin G."/>
            <person name="Darling A.E."/>
            <person name="Wallis C."/>
            <person name="Davis I.J."/>
            <person name="Harris S."/>
            <person name="Eisen J.A."/>
            <person name="Holcombe L.J."/>
            <person name="O'Flynn C."/>
        </authorList>
    </citation>
    <scope>NUCLEOTIDE SEQUENCE [LARGE SCALE GENOMIC DNA]</scope>
    <source>
        <strain evidence="2 3">OH887_COT-365</strain>
    </source>
</reference>
<organism evidence="2 3">
    <name type="scientific">Arachnia propionica</name>
    <dbReference type="NCBI Taxonomy" id="1750"/>
    <lineage>
        <taxon>Bacteria</taxon>
        <taxon>Bacillati</taxon>
        <taxon>Actinomycetota</taxon>
        <taxon>Actinomycetes</taxon>
        <taxon>Propionibacteriales</taxon>
        <taxon>Propionibacteriaceae</taxon>
        <taxon>Arachnia</taxon>
    </lineage>
</organism>
<proteinExistence type="predicted"/>
<feature type="transmembrane region" description="Helical" evidence="1">
    <location>
        <begin position="20"/>
        <end position="36"/>
    </location>
</feature>
<feature type="transmembrane region" description="Helical" evidence="1">
    <location>
        <begin position="190"/>
        <end position="208"/>
    </location>
</feature>
<keyword evidence="1" id="KW-0472">Membrane</keyword>
<evidence type="ECO:0000256" key="1">
    <source>
        <dbReference type="SAM" id="Phobius"/>
    </source>
</evidence>
<dbReference type="Proteomes" id="UP000280819">
    <property type="component" value="Unassembled WGS sequence"/>
</dbReference>
<dbReference type="EMBL" id="RQZG01000006">
    <property type="protein sequence ID" value="RRD05492.1"/>
    <property type="molecule type" value="Genomic_DNA"/>
</dbReference>
<dbReference type="RefSeq" id="WP_124844351.1">
    <property type="nucleotide sequence ID" value="NZ_RQZG01000006.1"/>
</dbReference>
<feature type="transmembrane region" description="Helical" evidence="1">
    <location>
        <begin position="120"/>
        <end position="139"/>
    </location>
</feature>
<evidence type="ECO:0000313" key="2">
    <source>
        <dbReference type="EMBL" id="RRD05492.1"/>
    </source>
</evidence>
<dbReference type="AlphaFoldDB" id="A0A3P1T7U3"/>
<keyword evidence="1" id="KW-1133">Transmembrane helix</keyword>
<sequence length="216" mass="23514">MSALLAVMRVELRGLRRHAALFPLLVGVTVVIAVLLDRDPAPWLIPVVAFPVVRRVMDATDEKALMFDLLPVTRRTVETALALSALVATLLLCAAFTVLVSLLGAVGLGRVLAIDPSGGWGVKASIFTGTMLLVLGIMEQLVLRFGATRRLVLPVVMFLVAFLGFCWVLQQVSERLPVTVNAWFAGSAPWLPFLLGVIGYLALIPLNVRVRERQDH</sequence>
<evidence type="ECO:0000313" key="3">
    <source>
        <dbReference type="Proteomes" id="UP000280819"/>
    </source>
</evidence>
<comment type="caution">
    <text evidence="2">The sequence shown here is derived from an EMBL/GenBank/DDBJ whole genome shotgun (WGS) entry which is preliminary data.</text>
</comment>
<gene>
    <name evidence="2" type="ORF">EII34_07105</name>
</gene>
<accession>A0A3P1T7U3</accession>
<protein>
    <submittedName>
        <fullName evidence="2">Uncharacterized protein</fullName>
    </submittedName>
</protein>
<feature type="transmembrane region" description="Helical" evidence="1">
    <location>
        <begin position="151"/>
        <end position="170"/>
    </location>
</feature>